<dbReference type="NCBIfam" id="TIGR01796">
    <property type="entry name" value="CM_mono_aroH"/>
    <property type="match status" value="1"/>
</dbReference>
<accession>A0A6J5ZC17</accession>
<proteinExistence type="predicted"/>
<sequence>MNTRAIRGATALTQDDTAEMSQAVVELLERMLEVNDITSDSLISILFTATPDLTCTFPAAAARTLDLKDVPLICAQEIDVPGAMARVVRVMMHVEINKKRSEISHVYLRGTQALRQDLET</sequence>
<dbReference type="Gene3D" id="3.30.1330.40">
    <property type="entry name" value="RutC-like"/>
    <property type="match status" value="1"/>
</dbReference>
<dbReference type="SUPFAM" id="SSF55298">
    <property type="entry name" value="YjgF-like"/>
    <property type="match status" value="1"/>
</dbReference>
<dbReference type="GO" id="GO:0046417">
    <property type="term" value="P:chorismate metabolic process"/>
    <property type="evidence" value="ECO:0007669"/>
    <property type="project" value="TreeGrafter"/>
</dbReference>
<dbReference type="EMBL" id="CAESAJ010000095">
    <property type="protein sequence ID" value="CAB4340181.1"/>
    <property type="molecule type" value="Genomic_DNA"/>
</dbReference>
<organism evidence="1">
    <name type="scientific">freshwater metagenome</name>
    <dbReference type="NCBI Taxonomy" id="449393"/>
    <lineage>
        <taxon>unclassified sequences</taxon>
        <taxon>metagenomes</taxon>
        <taxon>ecological metagenomes</taxon>
    </lineage>
</organism>
<name>A0A6J5ZC17_9ZZZZ</name>
<dbReference type="InterPro" id="IPR035959">
    <property type="entry name" value="RutC-like_sf"/>
</dbReference>
<dbReference type="PANTHER" id="PTHR21164">
    <property type="entry name" value="CHORISMATE MUTASE"/>
    <property type="match status" value="1"/>
</dbReference>
<reference evidence="1" key="1">
    <citation type="submission" date="2020-05" db="EMBL/GenBank/DDBJ databases">
        <authorList>
            <person name="Chiriac C."/>
            <person name="Salcher M."/>
            <person name="Ghai R."/>
            <person name="Kavagutti S V."/>
        </authorList>
    </citation>
    <scope>NUCLEOTIDE SEQUENCE</scope>
</reference>
<dbReference type="AlphaFoldDB" id="A0A6J5ZC17"/>
<dbReference type="PROSITE" id="PS51167">
    <property type="entry name" value="CHORISMATE_MUT_1"/>
    <property type="match status" value="1"/>
</dbReference>
<gene>
    <name evidence="1" type="ORF">UFOPK3770_00890</name>
</gene>
<dbReference type="Pfam" id="PF07736">
    <property type="entry name" value="CM_1"/>
    <property type="match status" value="1"/>
</dbReference>
<dbReference type="InterPro" id="IPR008243">
    <property type="entry name" value="Chorismate_mutase_AroH"/>
</dbReference>
<protein>
    <submittedName>
        <fullName evidence="1">Unannotated protein</fullName>
    </submittedName>
</protein>
<dbReference type="CDD" id="cd02185">
    <property type="entry name" value="AroH"/>
    <property type="match status" value="1"/>
</dbReference>
<dbReference type="GO" id="GO:0004106">
    <property type="term" value="F:chorismate mutase activity"/>
    <property type="evidence" value="ECO:0007669"/>
    <property type="project" value="TreeGrafter"/>
</dbReference>
<dbReference type="PIRSF" id="PIRSF005965">
    <property type="entry name" value="Chor_mut_AroH"/>
    <property type="match status" value="1"/>
</dbReference>
<evidence type="ECO:0000313" key="1">
    <source>
        <dbReference type="EMBL" id="CAB4340181.1"/>
    </source>
</evidence>
<dbReference type="PANTHER" id="PTHR21164:SF0">
    <property type="entry name" value="CHORISMATE MUTASE AROH"/>
    <property type="match status" value="1"/>
</dbReference>